<comment type="caution">
    <text evidence="1">The sequence shown here is derived from an EMBL/GenBank/DDBJ whole genome shotgun (WGS) entry which is preliminary data.</text>
</comment>
<sequence>MDSCLIPQLGSFKVSKVSSLLKTEPPVTTEEFSPTDPAPRRTPWLLGSLVLMGLDSYLPQLSPASSLWTPLQVVIPVLYWIVS</sequence>
<keyword evidence="2" id="KW-1185">Reference proteome</keyword>
<accession>A0ACC2RWR1</accession>
<proteinExistence type="predicted"/>
<dbReference type="EMBL" id="QTSX02006439">
    <property type="protein sequence ID" value="KAJ9054532.1"/>
    <property type="molecule type" value="Genomic_DNA"/>
</dbReference>
<gene>
    <name evidence="1" type="ORF">DSO57_1013405</name>
</gene>
<dbReference type="Proteomes" id="UP001165960">
    <property type="component" value="Unassembled WGS sequence"/>
</dbReference>
<evidence type="ECO:0000313" key="1">
    <source>
        <dbReference type="EMBL" id="KAJ9054532.1"/>
    </source>
</evidence>
<protein>
    <submittedName>
        <fullName evidence="1">Uncharacterized protein</fullName>
    </submittedName>
</protein>
<name>A0ACC2RWR1_9FUNG</name>
<organism evidence="1 2">
    <name type="scientific">Entomophthora muscae</name>
    <dbReference type="NCBI Taxonomy" id="34485"/>
    <lineage>
        <taxon>Eukaryota</taxon>
        <taxon>Fungi</taxon>
        <taxon>Fungi incertae sedis</taxon>
        <taxon>Zoopagomycota</taxon>
        <taxon>Entomophthoromycotina</taxon>
        <taxon>Entomophthoromycetes</taxon>
        <taxon>Entomophthorales</taxon>
        <taxon>Entomophthoraceae</taxon>
        <taxon>Entomophthora</taxon>
    </lineage>
</organism>
<evidence type="ECO:0000313" key="2">
    <source>
        <dbReference type="Proteomes" id="UP001165960"/>
    </source>
</evidence>
<reference evidence="1" key="1">
    <citation type="submission" date="2022-04" db="EMBL/GenBank/DDBJ databases">
        <title>Genome of the entomopathogenic fungus Entomophthora muscae.</title>
        <authorList>
            <person name="Elya C."/>
            <person name="Lovett B.R."/>
            <person name="Lee E."/>
            <person name="Macias A.M."/>
            <person name="Hajek A.E."/>
            <person name="De Bivort B.L."/>
            <person name="Kasson M.T."/>
            <person name="De Fine Licht H.H."/>
            <person name="Stajich J.E."/>
        </authorList>
    </citation>
    <scope>NUCLEOTIDE SEQUENCE</scope>
    <source>
        <strain evidence="1">Berkeley</strain>
    </source>
</reference>